<dbReference type="SUPFAM" id="SSF54285">
    <property type="entry name" value="MoaD/ThiS"/>
    <property type="match status" value="1"/>
</dbReference>
<keyword evidence="2" id="KW-1185">Reference proteome</keyword>
<proteinExistence type="predicted"/>
<dbReference type="STRING" id="1123382.SAMN02745221_00977"/>
<reference evidence="2" key="1">
    <citation type="submission" date="2016-11" db="EMBL/GenBank/DDBJ databases">
        <authorList>
            <person name="Varghese N."/>
            <person name="Submissions S."/>
        </authorList>
    </citation>
    <scope>NUCLEOTIDE SEQUENCE [LARGE SCALE GENOMIC DNA]</scope>
    <source>
        <strain evidence="2">DSM 11003</strain>
    </source>
</reference>
<dbReference type="InterPro" id="IPR003749">
    <property type="entry name" value="ThiS/MoaD-like"/>
</dbReference>
<dbReference type="OrthoDB" id="9801945at2"/>
<dbReference type="Pfam" id="PF02597">
    <property type="entry name" value="ThiS"/>
    <property type="match status" value="1"/>
</dbReference>
<accession>A0A1M5MNJ5</accession>
<dbReference type="InterPro" id="IPR016155">
    <property type="entry name" value="Mopterin_synth/thiamin_S_b"/>
</dbReference>
<gene>
    <name evidence="1" type="ORF">SAMN02745221_00977</name>
</gene>
<dbReference type="EMBL" id="FQWY01000012">
    <property type="protein sequence ID" value="SHG78841.1"/>
    <property type="molecule type" value="Genomic_DNA"/>
</dbReference>
<dbReference type="CDD" id="cd17040">
    <property type="entry name" value="Ubl_MoaD_like"/>
    <property type="match status" value="1"/>
</dbReference>
<sequence length="74" mass="8254">MQVKVKLFATFRKGRFKEAVFEYPEGTRVRDVIEELKIPLKELGIVFINGKDASLDAELKEGDVLSIFPLVGGG</sequence>
<evidence type="ECO:0000313" key="1">
    <source>
        <dbReference type="EMBL" id="SHG78841.1"/>
    </source>
</evidence>
<dbReference type="AlphaFoldDB" id="A0A1M5MNJ5"/>
<protein>
    <submittedName>
        <fullName evidence="1">Molybdopterin converting factor, small subunit</fullName>
    </submittedName>
</protein>
<evidence type="ECO:0000313" key="2">
    <source>
        <dbReference type="Proteomes" id="UP000242329"/>
    </source>
</evidence>
<dbReference type="Gene3D" id="3.10.20.30">
    <property type="match status" value="1"/>
</dbReference>
<dbReference type="Proteomes" id="UP000242329">
    <property type="component" value="Unassembled WGS sequence"/>
</dbReference>
<organism evidence="1 2">
    <name type="scientific">Thermosyntropha lipolytica DSM 11003</name>
    <dbReference type="NCBI Taxonomy" id="1123382"/>
    <lineage>
        <taxon>Bacteria</taxon>
        <taxon>Bacillati</taxon>
        <taxon>Bacillota</taxon>
        <taxon>Clostridia</taxon>
        <taxon>Eubacteriales</taxon>
        <taxon>Syntrophomonadaceae</taxon>
        <taxon>Thermosyntropha</taxon>
    </lineage>
</organism>
<dbReference type="InterPro" id="IPR012675">
    <property type="entry name" value="Beta-grasp_dom_sf"/>
</dbReference>
<dbReference type="RefSeq" id="WP_073090856.1">
    <property type="nucleotide sequence ID" value="NZ_FQWY01000012.1"/>
</dbReference>
<name>A0A1M5MNJ5_9FIRM</name>